<evidence type="ECO:0000256" key="8">
    <source>
        <dbReference type="SAM" id="Phobius"/>
    </source>
</evidence>
<name>S8A711_DACHA</name>
<dbReference type="GO" id="GO:0038023">
    <property type="term" value="F:signaling receptor activity"/>
    <property type="evidence" value="ECO:0007669"/>
    <property type="project" value="TreeGrafter"/>
</dbReference>
<keyword evidence="6" id="KW-0862">Zinc</keyword>
<evidence type="ECO:0000256" key="4">
    <source>
        <dbReference type="ARBA" id="ARBA00022989"/>
    </source>
</evidence>
<dbReference type="AlphaFoldDB" id="S8A711"/>
<comment type="caution">
    <text evidence="9">The sequence shown here is derived from an EMBL/GenBank/DDBJ whole genome shotgun (WGS) entry which is preliminary data.</text>
</comment>
<accession>S8A711</accession>
<evidence type="ECO:0000313" key="9">
    <source>
        <dbReference type="EMBL" id="EPS38644.1"/>
    </source>
</evidence>
<evidence type="ECO:0000256" key="7">
    <source>
        <dbReference type="SAM" id="MobiDB-lite"/>
    </source>
</evidence>
<dbReference type="Pfam" id="PF03006">
    <property type="entry name" value="HlyIII"/>
    <property type="match status" value="1"/>
</dbReference>
<keyword evidence="3 8" id="KW-0812">Transmembrane</keyword>
<feature type="transmembrane region" description="Helical" evidence="8">
    <location>
        <begin position="88"/>
        <end position="108"/>
    </location>
</feature>
<reference evidence="9 10" key="1">
    <citation type="journal article" date="2013" name="PLoS Genet.">
        <title>Genomic mechanisms accounting for the adaptation to parasitism in nematode-trapping fungi.</title>
        <authorList>
            <person name="Meerupati T."/>
            <person name="Andersson K.M."/>
            <person name="Friman E."/>
            <person name="Kumar D."/>
            <person name="Tunlid A."/>
            <person name="Ahren D."/>
        </authorList>
    </citation>
    <scope>NUCLEOTIDE SEQUENCE [LARGE SCALE GENOMIC DNA]</scope>
    <source>
        <strain evidence="9 10">CBS 200.50</strain>
    </source>
</reference>
<dbReference type="GO" id="GO:0006882">
    <property type="term" value="P:intracellular zinc ion homeostasis"/>
    <property type="evidence" value="ECO:0007669"/>
    <property type="project" value="TreeGrafter"/>
</dbReference>
<proteinExistence type="inferred from homology"/>
<evidence type="ECO:0000256" key="6">
    <source>
        <dbReference type="PIRSR" id="PIRSR604254-1"/>
    </source>
</evidence>
<keyword evidence="5 8" id="KW-0472">Membrane</keyword>
<dbReference type="EMBL" id="AQGS01000538">
    <property type="protein sequence ID" value="EPS38644.1"/>
    <property type="molecule type" value="Genomic_DNA"/>
</dbReference>
<keyword evidence="6" id="KW-0479">Metal-binding</keyword>
<feature type="transmembrane region" description="Helical" evidence="8">
    <location>
        <begin position="191"/>
        <end position="210"/>
    </location>
</feature>
<feature type="compositionally biased region" description="Basic residues" evidence="7">
    <location>
        <begin position="1"/>
        <end position="10"/>
    </location>
</feature>
<dbReference type="GO" id="GO:0046872">
    <property type="term" value="F:metal ion binding"/>
    <property type="evidence" value="ECO:0007669"/>
    <property type="project" value="UniProtKB-KW"/>
</dbReference>
<sequence>MSPRAPRNRKQQSTSDRTDLDKIVKKTAEKTSDVVLKAAEQVEDALLLIADVPDWLQENEYIHTGYRPPSYSAKKSFRSILAIHNETINIWTHIVGCIIFLVIPIYVFTTEIPPRYKIATAEDVAVCTVYFIGAAICLFLSSTYHTFMNHSPKYLSVSIQLDYLGISILIYTAMIPLIYYGFVCDHRLRNIYWGVVSGLGGLCAISTMHPMFHTAKAKILRVVFYTAFGASSFAPIIHAVILYGWEVQKDRMGLIWWAYVGLFNTIGVVSYGTKVPERFFPGKFDIVGQSHQILHVSVIIAGLMHVIGCLSDFDYLHKHGAKCA</sequence>
<evidence type="ECO:0000313" key="10">
    <source>
        <dbReference type="Proteomes" id="UP000015100"/>
    </source>
</evidence>
<comment type="subcellular location">
    <subcellularLocation>
        <location evidence="1">Membrane</location>
        <topology evidence="1">Multi-pass membrane protein</topology>
    </subcellularLocation>
</comment>
<feature type="binding site" evidence="6">
    <location>
        <position position="295"/>
    </location>
    <ligand>
        <name>Zn(2+)</name>
        <dbReference type="ChEBI" id="CHEBI:29105"/>
    </ligand>
</feature>
<feature type="transmembrane region" description="Helical" evidence="8">
    <location>
        <begin position="293"/>
        <end position="313"/>
    </location>
</feature>
<organism evidence="9 10">
    <name type="scientific">Dactylellina haptotyla (strain CBS 200.50)</name>
    <name type="common">Nematode-trapping fungus</name>
    <name type="synonym">Monacrosporium haptotylum</name>
    <dbReference type="NCBI Taxonomy" id="1284197"/>
    <lineage>
        <taxon>Eukaryota</taxon>
        <taxon>Fungi</taxon>
        <taxon>Dikarya</taxon>
        <taxon>Ascomycota</taxon>
        <taxon>Pezizomycotina</taxon>
        <taxon>Orbiliomycetes</taxon>
        <taxon>Orbiliales</taxon>
        <taxon>Orbiliaceae</taxon>
        <taxon>Dactylellina</taxon>
    </lineage>
</organism>
<dbReference type="GO" id="GO:0016020">
    <property type="term" value="C:membrane"/>
    <property type="evidence" value="ECO:0007669"/>
    <property type="project" value="UniProtKB-SubCell"/>
</dbReference>
<dbReference type="InterPro" id="IPR004254">
    <property type="entry name" value="AdipoR/HlyIII-related"/>
</dbReference>
<evidence type="ECO:0000256" key="2">
    <source>
        <dbReference type="ARBA" id="ARBA00007018"/>
    </source>
</evidence>
<keyword evidence="4 8" id="KW-1133">Transmembrane helix</keyword>
<evidence type="ECO:0000256" key="3">
    <source>
        <dbReference type="ARBA" id="ARBA00022692"/>
    </source>
</evidence>
<evidence type="ECO:0000256" key="1">
    <source>
        <dbReference type="ARBA" id="ARBA00004141"/>
    </source>
</evidence>
<dbReference type="OMA" id="HSQPCPD"/>
<dbReference type="PANTHER" id="PTHR20855:SF52">
    <property type="entry name" value="ADIPONECTIN RECEPTOR PROTEIN"/>
    <property type="match status" value="1"/>
</dbReference>
<dbReference type="HOGENOM" id="CLU_023075_2_0_1"/>
<gene>
    <name evidence="9" type="ORF">H072_7578</name>
</gene>
<dbReference type="OrthoDB" id="529367at2759"/>
<reference evidence="10" key="2">
    <citation type="submission" date="2013-04" db="EMBL/GenBank/DDBJ databases">
        <title>Genomic mechanisms accounting for the adaptation to parasitism in nematode-trapping fungi.</title>
        <authorList>
            <person name="Ahren D.G."/>
        </authorList>
    </citation>
    <scope>NUCLEOTIDE SEQUENCE [LARGE SCALE GENOMIC DNA]</scope>
    <source>
        <strain evidence="10">CBS 200.50</strain>
    </source>
</reference>
<feature type="transmembrane region" description="Helical" evidence="8">
    <location>
        <begin position="222"/>
        <end position="242"/>
    </location>
</feature>
<feature type="transmembrane region" description="Helical" evidence="8">
    <location>
        <begin position="128"/>
        <end position="147"/>
    </location>
</feature>
<feature type="binding site" evidence="6">
    <location>
        <position position="145"/>
    </location>
    <ligand>
        <name>Zn(2+)</name>
        <dbReference type="ChEBI" id="CHEBI:29105"/>
    </ligand>
</feature>
<feature type="transmembrane region" description="Helical" evidence="8">
    <location>
        <begin position="159"/>
        <end position="179"/>
    </location>
</feature>
<comment type="similarity">
    <text evidence="2">Belongs to the ADIPOR family.</text>
</comment>
<dbReference type="STRING" id="1284197.S8A711"/>
<dbReference type="eggNOG" id="KOG0748">
    <property type="taxonomic scope" value="Eukaryota"/>
</dbReference>
<feature type="region of interest" description="Disordered" evidence="7">
    <location>
        <begin position="1"/>
        <end position="20"/>
    </location>
</feature>
<feature type="binding site" evidence="6">
    <location>
        <position position="291"/>
    </location>
    <ligand>
        <name>Zn(2+)</name>
        <dbReference type="ChEBI" id="CHEBI:29105"/>
    </ligand>
</feature>
<protein>
    <submittedName>
        <fullName evidence="9">Uncharacterized protein</fullName>
    </submittedName>
</protein>
<dbReference type="Proteomes" id="UP000015100">
    <property type="component" value="Unassembled WGS sequence"/>
</dbReference>
<evidence type="ECO:0000256" key="5">
    <source>
        <dbReference type="ARBA" id="ARBA00023136"/>
    </source>
</evidence>
<feature type="transmembrane region" description="Helical" evidence="8">
    <location>
        <begin position="254"/>
        <end position="272"/>
    </location>
</feature>
<dbReference type="PANTHER" id="PTHR20855">
    <property type="entry name" value="ADIPOR/PROGESTIN RECEPTOR-RELATED"/>
    <property type="match status" value="1"/>
</dbReference>
<keyword evidence="10" id="KW-1185">Reference proteome</keyword>